<evidence type="ECO:0000313" key="2">
    <source>
        <dbReference type="EMBL" id="QDV31852.1"/>
    </source>
</evidence>
<protein>
    <submittedName>
        <fullName evidence="2">Uncharacterized protein</fullName>
    </submittedName>
</protein>
<keyword evidence="1" id="KW-0812">Transmembrane</keyword>
<name>A0A518GTE3_9PLAN</name>
<evidence type="ECO:0000313" key="3">
    <source>
        <dbReference type="Proteomes" id="UP000315349"/>
    </source>
</evidence>
<accession>A0A518GTE3</accession>
<dbReference type="RefSeq" id="WP_186377667.1">
    <property type="nucleotide sequence ID" value="NZ_CP036299.1"/>
</dbReference>
<keyword evidence="1" id="KW-1133">Transmembrane helix</keyword>
<gene>
    <name evidence="2" type="ORF">Spb1_37980</name>
</gene>
<feature type="transmembrane region" description="Helical" evidence="1">
    <location>
        <begin position="32"/>
        <end position="53"/>
    </location>
</feature>
<reference evidence="2 3" key="1">
    <citation type="submission" date="2019-02" db="EMBL/GenBank/DDBJ databases">
        <title>Deep-cultivation of Planctomycetes and their phenomic and genomic characterization uncovers novel biology.</title>
        <authorList>
            <person name="Wiegand S."/>
            <person name="Jogler M."/>
            <person name="Boedeker C."/>
            <person name="Pinto D."/>
            <person name="Vollmers J."/>
            <person name="Rivas-Marin E."/>
            <person name="Kohn T."/>
            <person name="Peeters S.H."/>
            <person name="Heuer A."/>
            <person name="Rast P."/>
            <person name="Oberbeckmann S."/>
            <person name="Bunk B."/>
            <person name="Jeske O."/>
            <person name="Meyerdierks A."/>
            <person name="Storesund J.E."/>
            <person name="Kallscheuer N."/>
            <person name="Luecker S."/>
            <person name="Lage O.M."/>
            <person name="Pohl T."/>
            <person name="Merkel B.J."/>
            <person name="Hornburger P."/>
            <person name="Mueller R.-W."/>
            <person name="Bruemmer F."/>
            <person name="Labrenz M."/>
            <person name="Spormann A.M."/>
            <person name="Op den Camp H."/>
            <person name="Overmann J."/>
            <person name="Amann R."/>
            <person name="Jetten M.S.M."/>
            <person name="Mascher T."/>
            <person name="Medema M.H."/>
            <person name="Devos D.P."/>
            <person name="Kaster A.-K."/>
            <person name="Ovreas L."/>
            <person name="Rohde M."/>
            <person name="Galperin M.Y."/>
            <person name="Jogler C."/>
        </authorList>
    </citation>
    <scope>NUCLEOTIDE SEQUENCE [LARGE SCALE GENOMIC DNA]</scope>
    <source>
        <strain evidence="2 3">Spb1</strain>
    </source>
</reference>
<proteinExistence type="predicted"/>
<sequence>MSIERHKIVPDSSTVPTATGAACDERGCRTGICSPCVIVWGLVVVWLIASALWETLQ</sequence>
<organism evidence="2 3">
    <name type="scientific">Planctopirus ephydatiae</name>
    <dbReference type="NCBI Taxonomy" id="2528019"/>
    <lineage>
        <taxon>Bacteria</taxon>
        <taxon>Pseudomonadati</taxon>
        <taxon>Planctomycetota</taxon>
        <taxon>Planctomycetia</taxon>
        <taxon>Planctomycetales</taxon>
        <taxon>Planctomycetaceae</taxon>
        <taxon>Planctopirus</taxon>
    </lineage>
</organism>
<dbReference type="KEGG" id="peh:Spb1_37980"/>
<keyword evidence="3" id="KW-1185">Reference proteome</keyword>
<dbReference type="Proteomes" id="UP000315349">
    <property type="component" value="Chromosome"/>
</dbReference>
<evidence type="ECO:0000256" key="1">
    <source>
        <dbReference type="SAM" id="Phobius"/>
    </source>
</evidence>
<keyword evidence="1" id="KW-0472">Membrane</keyword>
<dbReference type="PROSITE" id="PS51257">
    <property type="entry name" value="PROKAR_LIPOPROTEIN"/>
    <property type="match status" value="1"/>
</dbReference>
<dbReference type="AlphaFoldDB" id="A0A518GTE3"/>
<dbReference type="EMBL" id="CP036299">
    <property type="protein sequence ID" value="QDV31852.1"/>
    <property type="molecule type" value="Genomic_DNA"/>
</dbReference>